<comment type="caution">
    <text evidence="1">The sequence shown here is derived from an EMBL/GenBank/DDBJ whole genome shotgun (WGS) entry which is preliminary data.</text>
</comment>
<proteinExistence type="predicted"/>
<name>A0A4Z2E0T8_9TELE</name>
<keyword evidence="1" id="KW-0675">Receptor</keyword>
<dbReference type="Proteomes" id="UP000314294">
    <property type="component" value="Unassembled WGS sequence"/>
</dbReference>
<dbReference type="EMBL" id="SRLO01024170">
    <property type="protein sequence ID" value="TNN22110.1"/>
    <property type="molecule type" value="Genomic_DNA"/>
</dbReference>
<keyword evidence="2" id="KW-1185">Reference proteome</keyword>
<evidence type="ECO:0000313" key="2">
    <source>
        <dbReference type="Proteomes" id="UP000314294"/>
    </source>
</evidence>
<protein>
    <submittedName>
        <fullName evidence="1">Atrial natriuretic peptide receptor 2</fullName>
    </submittedName>
</protein>
<accession>A0A4Z2E0T8</accession>
<organism evidence="1 2">
    <name type="scientific">Liparis tanakae</name>
    <name type="common">Tanaka's snailfish</name>
    <dbReference type="NCBI Taxonomy" id="230148"/>
    <lineage>
        <taxon>Eukaryota</taxon>
        <taxon>Metazoa</taxon>
        <taxon>Chordata</taxon>
        <taxon>Craniata</taxon>
        <taxon>Vertebrata</taxon>
        <taxon>Euteleostomi</taxon>
        <taxon>Actinopterygii</taxon>
        <taxon>Neopterygii</taxon>
        <taxon>Teleostei</taxon>
        <taxon>Neoteleostei</taxon>
        <taxon>Acanthomorphata</taxon>
        <taxon>Eupercaria</taxon>
        <taxon>Perciformes</taxon>
        <taxon>Cottioidei</taxon>
        <taxon>Cottales</taxon>
        <taxon>Liparidae</taxon>
        <taxon>Liparis</taxon>
    </lineage>
</organism>
<sequence>MNCVSYKSVEVCLSQLEALTVSSSPPVSPALKIHLSSATKEVLDEFGYFDLQLRGDVEMKVRRHV</sequence>
<dbReference type="OrthoDB" id="1890790at2759"/>
<reference evidence="1 2" key="1">
    <citation type="submission" date="2019-03" db="EMBL/GenBank/DDBJ databases">
        <title>First draft genome of Liparis tanakae, snailfish: a comprehensive survey of snailfish specific genes.</title>
        <authorList>
            <person name="Kim W."/>
            <person name="Song I."/>
            <person name="Jeong J.-H."/>
            <person name="Kim D."/>
            <person name="Kim S."/>
            <person name="Ryu S."/>
            <person name="Song J.Y."/>
            <person name="Lee S.K."/>
        </authorList>
    </citation>
    <scope>NUCLEOTIDE SEQUENCE [LARGE SCALE GENOMIC DNA]</scope>
    <source>
        <tissue evidence="1">Muscle</tissue>
    </source>
</reference>
<dbReference type="AlphaFoldDB" id="A0A4Z2E0T8"/>
<gene>
    <name evidence="1" type="primary">npr2_4</name>
    <name evidence="1" type="ORF">EYF80_067777</name>
</gene>
<evidence type="ECO:0000313" key="1">
    <source>
        <dbReference type="EMBL" id="TNN22110.1"/>
    </source>
</evidence>